<feature type="transmembrane region" description="Helical" evidence="6">
    <location>
        <begin position="33"/>
        <end position="56"/>
    </location>
</feature>
<feature type="transmembrane region" description="Helical" evidence="6">
    <location>
        <begin position="415"/>
        <end position="434"/>
    </location>
</feature>
<dbReference type="PANTHER" id="PTHR30250:SF11">
    <property type="entry name" value="O-ANTIGEN TRANSPORTER-RELATED"/>
    <property type="match status" value="1"/>
</dbReference>
<feature type="transmembrane region" description="Helical" evidence="6">
    <location>
        <begin position="358"/>
        <end position="377"/>
    </location>
</feature>
<evidence type="ECO:0000313" key="7">
    <source>
        <dbReference type="EMBL" id="MFG6486786.1"/>
    </source>
</evidence>
<name>A0ABW7HA39_9BURK</name>
<evidence type="ECO:0000256" key="6">
    <source>
        <dbReference type="SAM" id="Phobius"/>
    </source>
</evidence>
<keyword evidence="8" id="KW-1185">Reference proteome</keyword>
<protein>
    <submittedName>
        <fullName evidence="7">Lipopolysaccharide biosynthesis protein</fullName>
    </submittedName>
</protein>
<dbReference type="RefSeq" id="WP_394408359.1">
    <property type="nucleotide sequence ID" value="NZ_JBIGIC010000004.1"/>
</dbReference>
<feature type="transmembrane region" description="Helical" evidence="6">
    <location>
        <begin position="247"/>
        <end position="268"/>
    </location>
</feature>
<dbReference type="Proteomes" id="UP001606134">
    <property type="component" value="Unassembled WGS sequence"/>
</dbReference>
<accession>A0ABW7HA39</accession>
<dbReference type="InterPro" id="IPR050833">
    <property type="entry name" value="Poly_Biosynth_Transport"/>
</dbReference>
<dbReference type="EMBL" id="JBIGIC010000004">
    <property type="protein sequence ID" value="MFG6486786.1"/>
    <property type="molecule type" value="Genomic_DNA"/>
</dbReference>
<keyword evidence="3 6" id="KW-0812">Transmembrane</keyword>
<keyword evidence="2" id="KW-1003">Cell membrane</keyword>
<evidence type="ECO:0000256" key="3">
    <source>
        <dbReference type="ARBA" id="ARBA00022692"/>
    </source>
</evidence>
<dbReference type="Pfam" id="PF13440">
    <property type="entry name" value="Polysacc_synt_3"/>
    <property type="match status" value="1"/>
</dbReference>
<feature type="transmembrane region" description="Helical" evidence="6">
    <location>
        <begin position="76"/>
        <end position="95"/>
    </location>
</feature>
<evidence type="ECO:0000256" key="2">
    <source>
        <dbReference type="ARBA" id="ARBA00022475"/>
    </source>
</evidence>
<organism evidence="7 8">
    <name type="scientific">Pelomonas candidula</name>
    <dbReference type="NCBI Taxonomy" id="3299025"/>
    <lineage>
        <taxon>Bacteria</taxon>
        <taxon>Pseudomonadati</taxon>
        <taxon>Pseudomonadota</taxon>
        <taxon>Betaproteobacteria</taxon>
        <taxon>Burkholderiales</taxon>
        <taxon>Sphaerotilaceae</taxon>
        <taxon>Roseateles</taxon>
    </lineage>
</organism>
<feature type="transmembrane region" description="Helical" evidence="6">
    <location>
        <begin position="446"/>
        <end position="466"/>
    </location>
</feature>
<evidence type="ECO:0000256" key="1">
    <source>
        <dbReference type="ARBA" id="ARBA00004651"/>
    </source>
</evidence>
<feature type="transmembrane region" description="Helical" evidence="6">
    <location>
        <begin position="168"/>
        <end position="188"/>
    </location>
</feature>
<feature type="transmembrane region" description="Helical" evidence="6">
    <location>
        <begin position="383"/>
        <end position="403"/>
    </location>
</feature>
<comment type="subcellular location">
    <subcellularLocation>
        <location evidence="1">Cell membrane</location>
        <topology evidence="1">Multi-pass membrane protein</topology>
    </subcellularLocation>
</comment>
<sequence length="477" mass="51441">MLITLIGRLVQFALMFASVRIMTQLLSPADMGRVALITTATALFALFLVNPVGMFFNRRLHAWVQQGVARVRFHLYLVYLAGVCLFASGALWVAARLGVDIGGASLTWAAILICGSIFFSTMVQTLVPSLNMVGRPRAFIALTLGTLVTGLVASVLLIHFTGQSAEHWLTGILLAQVLFSLVSYRVFFGARTAKTHEPSPLTADKLRQMAKFCGPIAIAVLLQWAHMQGYRFLLAERFGLAQLGLYAAGYGLAASLMSAAETILTTWFQPQFYRDVNAEDPLRRDRAWATYASVLIPASLLAVTALIAAAPSLPRVMLGPAFHGVSDFVVLGALAEWARMMVGMIGLNAHRHMATRALIVPNILGALATYAAFYALAHTIGMAAAPLAVFLGGLSIVAFLYGVTYAGDAHMTIDFPRLLPATATMAACAALAYASQTWLDLSQRSVPLLACLGIGAVWSLLAWRLLKPSFMNRAQHP</sequence>
<dbReference type="PANTHER" id="PTHR30250">
    <property type="entry name" value="PST FAMILY PREDICTED COLANIC ACID TRANSPORTER"/>
    <property type="match status" value="1"/>
</dbReference>
<evidence type="ECO:0000313" key="8">
    <source>
        <dbReference type="Proteomes" id="UP001606134"/>
    </source>
</evidence>
<proteinExistence type="predicted"/>
<feature type="transmembrane region" description="Helical" evidence="6">
    <location>
        <begin position="209"/>
        <end position="227"/>
    </location>
</feature>
<evidence type="ECO:0000256" key="4">
    <source>
        <dbReference type="ARBA" id="ARBA00022989"/>
    </source>
</evidence>
<feature type="transmembrane region" description="Helical" evidence="6">
    <location>
        <begin position="107"/>
        <end position="127"/>
    </location>
</feature>
<gene>
    <name evidence="7" type="ORF">ACG04R_08895</name>
</gene>
<keyword evidence="5 6" id="KW-0472">Membrane</keyword>
<feature type="transmembrane region" description="Helical" evidence="6">
    <location>
        <begin position="139"/>
        <end position="162"/>
    </location>
</feature>
<reference evidence="7 8" key="1">
    <citation type="submission" date="2024-08" db="EMBL/GenBank/DDBJ databases">
        <authorList>
            <person name="Lu H."/>
        </authorList>
    </citation>
    <scope>NUCLEOTIDE SEQUENCE [LARGE SCALE GENOMIC DNA]</scope>
    <source>
        <strain evidence="7 8">BYS78W</strain>
    </source>
</reference>
<keyword evidence="4 6" id="KW-1133">Transmembrane helix</keyword>
<feature type="transmembrane region" description="Helical" evidence="6">
    <location>
        <begin position="288"/>
        <end position="310"/>
    </location>
</feature>
<comment type="caution">
    <text evidence="7">The sequence shown here is derived from an EMBL/GenBank/DDBJ whole genome shotgun (WGS) entry which is preliminary data.</text>
</comment>
<evidence type="ECO:0000256" key="5">
    <source>
        <dbReference type="ARBA" id="ARBA00023136"/>
    </source>
</evidence>